<comment type="caution">
    <text evidence="3">The sequence shown here is derived from an EMBL/GenBank/DDBJ whole genome shotgun (WGS) entry which is preliminary data.</text>
</comment>
<organism evidence="3 4">
    <name type="scientific">Sphingomonas xinjiangensis</name>
    <dbReference type="NCBI Taxonomy" id="643568"/>
    <lineage>
        <taxon>Bacteria</taxon>
        <taxon>Pseudomonadati</taxon>
        <taxon>Pseudomonadota</taxon>
        <taxon>Alphaproteobacteria</taxon>
        <taxon>Sphingomonadales</taxon>
        <taxon>Sphingomonadaceae</taxon>
        <taxon>Sphingomonas</taxon>
    </lineage>
</organism>
<evidence type="ECO:0000313" key="4">
    <source>
        <dbReference type="Proteomes" id="UP000527143"/>
    </source>
</evidence>
<dbReference type="Pfam" id="PF04966">
    <property type="entry name" value="OprB"/>
    <property type="match status" value="1"/>
</dbReference>
<dbReference type="PANTHER" id="PTHR37944:SF1">
    <property type="entry name" value="PORIN B"/>
    <property type="match status" value="1"/>
</dbReference>
<dbReference type="Proteomes" id="UP000527143">
    <property type="component" value="Unassembled WGS sequence"/>
</dbReference>
<evidence type="ECO:0000256" key="2">
    <source>
        <dbReference type="RuleBase" id="RU363072"/>
    </source>
</evidence>
<reference evidence="3 4" key="1">
    <citation type="submission" date="2020-08" db="EMBL/GenBank/DDBJ databases">
        <title>Genomic Encyclopedia of Type Strains, Phase IV (KMG-IV): sequencing the most valuable type-strain genomes for metagenomic binning, comparative biology and taxonomic classification.</title>
        <authorList>
            <person name="Goeker M."/>
        </authorList>
    </citation>
    <scope>NUCLEOTIDE SEQUENCE [LARGE SCALE GENOMIC DNA]</scope>
    <source>
        <strain evidence="3 4">DSM 26736</strain>
    </source>
</reference>
<dbReference type="InterPro" id="IPR052932">
    <property type="entry name" value="OprB_Porin"/>
</dbReference>
<feature type="chain" id="PRO_5033113536" evidence="2">
    <location>
        <begin position="26"/>
        <end position="393"/>
    </location>
</feature>
<name>A0A840YGP4_9SPHN</name>
<dbReference type="AlphaFoldDB" id="A0A840YGP4"/>
<keyword evidence="2" id="KW-0732">Signal</keyword>
<protein>
    <submittedName>
        <fullName evidence="3">Porin</fullName>
    </submittedName>
</protein>
<accession>A0A840YGP4</accession>
<dbReference type="InterPro" id="IPR038673">
    <property type="entry name" value="OprB_sf"/>
</dbReference>
<dbReference type="Gene3D" id="2.40.160.180">
    <property type="entry name" value="Carbohydrate-selective porin OprB"/>
    <property type="match status" value="1"/>
</dbReference>
<dbReference type="InterPro" id="IPR007049">
    <property type="entry name" value="Carb-sel_porin_OprB"/>
</dbReference>
<evidence type="ECO:0000256" key="1">
    <source>
        <dbReference type="ARBA" id="ARBA00008769"/>
    </source>
</evidence>
<feature type="signal peptide" evidence="2">
    <location>
        <begin position="1"/>
        <end position="25"/>
    </location>
</feature>
<keyword evidence="4" id="KW-1185">Reference proteome</keyword>
<dbReference type="PANTHER" id="PTHR37944">
    <property type="entry name" value="PORIN B"/>
    <property type="match status" value="1"/>
</dbReference>
<evidence type="ECO:0000313" key="3">
    <source>
        <dbReference type="EMBL" id="MBB5711475.1"/>
    </source>
</evidence>
<sequence length="393" mass="41566">MKNESLIFAATVSSIMCMMPGVAHAQTEGSTSDAVKIEASYIGDVIYVAQGERSPKLYLVHDAEIAAEVALDRWSGTSGTTLGVHLLATGGGRPNDAAGTLQGVDNVEVGPHRLKLYQAWVEQAFAGGRGSFRFGLTDLNTDFYQNDSAGVLLAPAFGMGSELAATGPNGPSIFPSTALTGRISLSMGKSGYFRAAVVDAKAGVLGDPEGVDFSMRHGALVIAEAGVIANGKIGVGAWRYTRRQDDIRALAADGSPVRRIAAGAYVIADQKVGGTTDRPVNAFLRIGVSEGKTTPFRGGFQAGVLMSGVLAARPQGQLSFGIQHGLLSRGFRQTLVDEGFRTRRDEWGLELTYADQVHPHLTVQPDIQYVRRAYSATGGRDTVILGMRFSVSN</sequence>
<dbReference type="EMBL" id="JACIJF010000008">
    <property type="protein sequence ID" value="MBB5711475.1"/>
    <property type="molecule type" value="Genomic_DNA"/>
</dbReference>
<proteinExistence type="inferred from homology"/>
<dbReference type="RefSeq" id="WP_184088340.1">
    <property type="nucleotide sequence ID" value="NZ_JACIJF010000008.1"/>
</dbReference>
<dbReference type="GO" id="GO:0015288">
    <property type="term" value="F:porin activity"/>
    <property type="evidence" value="ECO:0007669"/>
    <property type="project" value="InterPro"/>
</dbReference>
<dbReference type="GO" id="GO:0016020">
    <property type="term" value="C:membrane"/>
    <property type="evidence" value="ECO:0007669"/>
    <property type="project" value="InterPro"/>
</dbReference>
<gene>
    <name evidence="3" type="ORF">FHT02_002721</name>
</gene>
<comment type="similarity">
    <text evidence="1 2">Belongs to the OprB family.</text>
</comment>
<dbReference type="GO" id="GO:0008643">
    <property type="term" value="P:carbohydrate transport"/>
    <property type="evidence" value="ECO:0007669"/>
    <property type="project" value="InterPro"/>
</dbReference>